<keyword evidence="2" id="KW-0812">Transmembrane</keyword>
<accession>A0A9P3GPE2</accession>
<feature type="domain" description="DUF6534" evidence="3">
    <location>
        <begin position="167"/>
        <end position="254"/>
    </location>
</feature>
<keyword evidence="5" id="KW-1185">Reference proteome</keyword>
<evidence type="ECO:0000256" key="1">
    <source>
        <dbReference type="SAM" id="MobiDB-lite"/>
    </source>
</evidence>
<sequence length="321" mass="35919">MALSVEQFAGPLFVCICVALILFGVFTTQVYFYWGTYEEDTTPMKFMVLSMWLLEAVHTVFCIDLMYQYFIRDFGNADALDIVPWTVGGTVFLEITIVAMCQGFYIVRIWHLSHNNKLATLVPTVTLACRLVFGLATGSLLYRFTKWDQFRQHKGPLATLNCGLALAAVVDLLCTLLLTYYLRQHRTSFRRTRRMVQTLIFYTVNTGALTMAFSVAILFMFNFVEGSLLFAGMVEIVSKLYANSAVAMINARQHIKNQSRGDGSLNTIPLSIRGPPSYGNNSETDRVRVAIFKDTITDTAPGGSMSTENGKESLKSGFNLA</sequence>
<evidence type="ECO:0000256" key="2">
    <source>
        <dbReference type="SAM" id="Phobius"/>
    </source>
</evidence>
<dbReference type="PANTHER" id="PTHR40465:SF1">
    <property type="entry name" value="DUF6534 DOMAIN-CONTAINING PROTEIN"/>
    <property type="match status" value="1"/>
</dbReference>
<proteinExistence type="predicted"/>
<dbReference type="InterPro" id="IPR045339">
    <property type="entry name" value="DUF6534"/>
</dbReference>
<feature type="transmembrane region" description="Helical" evidence="2">
    <location>
        <begin position="118"/>
        <end position="137"/>
    </location>
</feature>
<feature type="transmembrane region" description="Helical" evidence="2">
    <location>
        <begin position="199"/>
        <end position="221"/>
    </location>
</feature>
<dbReference type="EMBL" id="BPQB01000101">
    <property type="protein sequence ID" value="GJE99112.1"/>
    <property type="molecule type" value="Genomic_DNA"/>
</dbReference>
<comment type="caution">
    <text evidence="4">The sequence shown here is derived from an EMBL/GenBank/DDBJ whole genome shotgun (WGS) entry which is preliminary data.</text>
</comment>
<feature type="region of interest" description="Disordered" evidence="1">
    <location>
        <begin position="300"/>
        <end position="321"/>
    </location>
</feature>
<feature type="transmembrane region" description="Helical" evidence="2">
    <location>
        <begin position="12"/>
        <end position="34"/>
    </location>
</feature>
<evidence type="ECO:0000313" key="5">
    <source>
        <dbReference type="Proteomes" id="UP000703269"/>
    </source>
</evidence>
<evidence type="ECO:0000313" key="4">
    <source>
        <dbReference type="EMBL" id="GJE99112.1"/>
    </source>
</evidence>
<feature type="transmembrane region" description="Helical" evidence="2">
    <location>
        <begin position="82"/>
        <end position="106"/>
    </location>
</feature>
<feature type="transmembrane region" description="Helical" evidence="2">
    <location>
        <begin position="157"/>
        <end position="178"/>
    </location>
</feature>
<keyword evidence="2" id="KW-1133">Transmembrane helix</keyword>
<dbReference type="Proteomes" id="UP000703269">
    <property type="component" value="Unassembled WGS sequence"/>
</dbReference>
<dbReference type="PANTHER" id="PTHR40465">
    <property type="entry name" value="CHROMOSOME 1, WHOLE GENOME SHOTGUN SEQUENCE"/>
    <property type="match status" value="1"/>
</dbReference>
<evidence type="ECO:0000259" key="3">
    <source>
        <dbReference type="Pfam" id="PF20152"/>
    </source>
</evidence>
<reference evidence="4 5" key="1">
    <citation type="submission" date="2021-08" db="EMBL/GenBank/DDBJ databases">
        <title>Draft Genome Sequence of Phanerochaete sordida strain YK-624.</title>
        <authorList>
            <person name="Mori T."/>
            <person name="Dohra H."/>
            <person name="Suzuki T."/>
            <person name="Kawagishi H."/>
            <person name="Hirai H."/>
        </authorList>
    </citation>
    <scope>NUCLEOTIDE SEQUENCE [LARGE SCALE GENOMIC DNA]</scope>
    <source>
        <strain evidence="4 5">YK-624</strain>
    </source>
</reference>
<name>A0A9P3GPE2_9APHY</name>
<gene>
    <name evidence="4" type="ORF">PsYK624_153580</name>
</gene>
<feature type="transmembrane region" description="Helical" evidence="2">
    <location>
        <begin position="46"/>
        <end position="70"/>
    </location>
</feature>
<dbReference type="Pfam" id="PF20152">
    <property type="entry name" value="DUF6534"/>
    <property type="match status" value="1"/>
</dbReference>
<organism evidence="4 5">
    <name type="scientific">Phanerochaete sordida</name>
    <dbReference type="NCBI Taxonomy" id="48140"/>
    <lineage>
        <taxon>Eukaryota</taxon>
        <taxon>Fungi</taxon>
        <taxon>Dikarya</taxon>
        <taxon>Basidiomycota</taxon>
        <taxon>Agaricomycotina</taxon>
        <taxon>Agaricomycetes</taxon>
        <taxon>Polyporales</taxon>
        <taxon>Phanerochaetaceae</taxon>
        <taxon>Phanerochaete</taxon>
    </lineage>
</organism>
<protein>
    <recommendedName>
        <fullName evidence="3">DUF6534 domain-containing protein</fullName>
    </recommendedName>
</protein>
<dbReference type="AlphaFoldDB" id="A0A9P3GPE2"/>
<dbReference type="OrthoDB" id="3270417at2759"/>
<keyword evidence="2" id="KW-0472">Membrane</keyword>